<gene>
    <name evidence="2" type="ORF">JAAARDRAFT_196320</name>
</gene>
<protein>
    <recommendedName>
        <fullName evidence="1">F-box domain-containing protein</fullName>
    </recommendedName>
</protein>
<dbReference type="Gene3D" id="3.80.10.10">
    <property type="entry name" value="Ribonuclease Inhibitor"/>
    <property type="match status" value="1"/>
</dbReference>
<dbReference type="AlphaFoldDB" id="A0A067PMB2"/>
<dbReference type="InParanoid" id="A0A067PMB2"/>
<dbReference type="OrthoDB" id="3270296at2759"/>
<accession>A0A067PMB2</accession>
<feature type="domain" description="F-box" evidence="1">
    <location>
        <begin position="11"/>
        <end position="59"/>
    </location>
</feature>
<evidence type="ECO:0000313" key="2">
    <source>
        <dbReference type="EMBL" id="KDQ54945.1"/>
    </source>
</evidence>
<name>A0A067PMB2_9AGAM</name>
<dbReference type="InterPro" id="IPR032675">
    <property type="entry name" value="LRR_dom_sf"/>
</dbReference>
<organism evidence="2 3">
    <name type="scientific">Jaapia argillacea MUCL 33604</name>
    <dbReference type="NCBI Taxonomy" id="933084"/>
    <lineage>
        <taxon>Eukaryota</taxon>
        <taxon>Fungi</taxon>
        <taxon>Dikarya</taxon>
        <taxon>Basidiomycota</taxon>
        <taxon>Agaricomycotina</taxon>
        <taxon>Agaricomycetes</taxon>
        <taxon>Agaricomycetidae</taxon>
        <taxon>Jaapiales</taxon>
        <taxon>Jaapiaceae</taxon>
        <taxon>Jaapia</taxon>
    </lineage>
</organism>
<dbReference type="PROSITE" id="PS50181">
    <property type="entry name" value="FBOX"/>
    <property type="match status" value="1"/>
</dbReference>
<reference evidence="3" key="1">
    <citation type="journal article" date="2014" name="Proc. Natl. Acad. Sci. U.S.A.">
        <title>Extensive sampling of basidiomycete genomes demonstrates inadequacy of the white-rot/brown-rot paradigm for wood decay fungi.</title>
        <authorList>
            <person name="Riley R."/>
            <person name="Salamov A.A."/>
            <person name="Brown D.W."/>
            <person name="Nagy L.G."/>
            <person name="Floudas D."/>
            <person name="Held B.W."/>
            <person name="Levasseur A."/>
            <person name="Lombard V."/>
            <person name="Morin E."/>
            <person name="Otillar R."/>
            <person name="Lindquist E.A."/>
            <person name="Sun H."/>
            <person name="LaButti K.M."/>
            <person name="Schmutz J."/>
            <person name="Jabbour D."/>
            <person name="Luo H."/>
            <person name="Baker S.E."/>
            <person name="Pisabarro A.G."/>
            <person name="Walton J.D."/>
            <person name="Blanchette R.A."/>
            <person name="Henrissat B."/>
            <person name="Martin F."/>
            <person name="Cullen D."/>
            <person name="Hibbett D.S."/>
            <person name="Grigoriev I.V."/>
        </authorList>
    </citation>
    <scope>NUCLEOTIDE SEQUENCE [LARGE SCALE GENOMIC DNA]</scope>
    <source>
        <strain evidence="3">MUCL 33604</strain>
    </source>
</reference>
<keyword evidence="3" id="KW-1185">Reference proteome</keyword>
<dbReference type="HOGENOM" id="CLU_046444_1_0_1"/>
<evidence type="ECO:0000259" key="1">
    <source>
        <dbReference type="PROSITE" id="PS50181"/>
    </source>
</evidence>
<dbReference type="InterPro" id="IPR001810">
    <property type="entry name" value="F-box_dom"/>
</dbReference>
<evidence type="ECO:0000313" key="3">
    <source>
        <dbReference type="Proteomes" id="UP000027265"/>
    </source>
</evidence>
<dbReference type="Proteomes" id="UP000027265">
    <property type="component" value="Unassembled WGS sequence"/>
</dbReference>
<sequence length="437" mass="49537">MATISSRDAQSFPLLRFPSEVVHNVIDFVDDRQQVLALALTCQFLKTTLIPDHLDYRVLKVSFSNLDLLERLIARPSLARNVRSISICHGPHCSSPMDDRHQCSHSADGEAVAERVLCSAFGLMGNLTRLEWWLLRPRYTKDLIWETIKESCPRLRELVVREFEHCQRSVSLSKLVEFRNLEEVEMDLAFRPDMPSPVNHLRTLLAHCPTLHTLKLTFTAAQPHIQTLFSLEDIFLHASLPRLRSLQLRGVCSDPSIFKSFLGRHPTIENLATIRCADREWGFEEGMFTIVDETTLPNLHTLVMMLSSAILASFLIRHPAIEYVSFDGNQSTDSSPLFTQLPIGSLPNLREFECYHDEALAICDSAPPIETLGVLNAERVPFESEATVQALQKVATTLRTIYFEGLEDSPFDVAEMLRRKVPGVTSEWKRFRAPGTA</sequence>
<dbReference type="SUPFAM" id="SSF52047">
    <property type="entry name" value="RNI-like"/>
    <property type="match status" value="1"/>
</dbReference>
<proteinExistence type="predicted"/>
<dbReference type="EMBL" id="KL197727">
    <property type="protein sequence ID" value="KDQ54945.1"/>
    <property type="molecule type" value="Genomic_DNA"/>
</dbReference>